<dbReference type="CDD" id="cd00018">
    <property type="entry name" value="AP2"/>
    <property type="match status" value="1"/>
</dbReference>
<dbReference type="GO" id="GO:0006952">
    <property type="term" value="P:defense response"/>
    <property type="evidence" value="ECO:0007669"/>
    <property type="project" value="UniProtKB-KW"/>
</dbReference>
<dbReference type="InterPro" id="IPR036955">
    <property type="entry name" value="AP2/ERF_dom_sf"/>
</dbReference>
<dbReference type="InterPro" id="IPR016177">
    <property type="entry name" value="DNA-bd_dom_sf"/>
</dbReference>
<reference evidence="8 9" key="1">
    <citation type="submission" date="2024-01" db="EMBL/GenBank/DDBJ databases">
        <title>The complete chloroplast genome sequence of Lithospermum erythrorhizon: insights into the phylogenetic relationship among Boraginaceae species and the maternal lineages of purple gromwells.</title>
        <authorList>
            <person name="Okada T."/>
            <person name="Watanabe K."/>
        </authorList>
    </citation>
    <scope>NUCLEOTIDE SEQUENCE [LARGE SCALE GENOMIC DNA]</scope>
</reference>
<accession>A0AAV3Q6X8</accession>
<dbReference type="GO" id="GO:0003677">
    <property type="term" value="F:DNA binding"/>
    <property type="evidence" value="ECO:0007669"/>
    <property type="project" value="UniProtKB-KW"/>
</dbReference>
<comment type="caution">
    <text evidence="8">The sequence shown here is derived from an EMBL/GenBank/DDBJ whole genome shotgun (WGS) entry which is preliminary data.</text>
</comment>
<dbReference type="PANTHER" id="PTHR31190">
    <property type="entry name" value="DNA-BINDING DOMAIN"/>
    <property type="match status" value="1"/>
</dbReference>
<feature type="domain" description="AP2/ERF" evidence="7">
    <location>
        <begin position="17"/>
        <end position="75"/>
    </location>
</feature>
<sequence length="127" mass="14230">MNRDKSNDDGAASTEINYRGVRRRPSGKYCAEIRDQAKGGARVWLGTYNTAVEAAWAYDRAAFASRGQLAILNFPENYNLPMTSSHFYTPSSSSSSSHQVFEMECMDDKLMDELLDCDDKKKKKGGK</sequence>
<dbReference type="SUPFAM" id="SSF54171">
    <property type="entry name" value="DNA-binding domain"/>
    <property type="match status" value="1"/>
</dbReference>
<evidence type="ECO:0000259" key="7">
    <source>
        <dbReference type="PROSITE" id="PS51032"/>
    </source>
</evidence>
<dbReference type="Gene3D" id="3.30.730.10">
    <property type="entry name" value="AP2/ERF domain"/>
    <property type="match status" value="1"/>
</dbReference>
<evidence type="ECO:0000256" key="5">
    <source>
        <dbReference type="ARBA" id="ARBA00023163"/>
    </source>
</evidence>
<evidence type="ECO:0000256" key="2">
    <source>
        <dbReference type="ARBA" id="ARBA00022821"/>
    </source>
</evidence>
<dbReference type="SMART" id="SM00380">
    <property type="entry name" value="AP2"/>
    <property type="match status" value="1"/>
</dbReference>
<keyword evidence="9" id="KW-1185">Reference proteome</keyword>
<keyword evidence="4" id="KW-0238">DNA-binding</keyword>
<proteinExistence type="predicted"/>
<dbReference type="GO" id="GO:0009873">
    <property type="term" value="P:ethylene-activated signaling pathway"/>
    <property type="evidence" value="ECO:0007669"/>
    <property type="project" value="InterPro"/>
</dbReference>
<keyword evidence="3" id="KW-0805">Transcription regulation</keyword>
<organism evidence="8 9">
    <name type="scientific">Lithospermum erythrorhizon</name>
    <name type="common">Purple gromwell</name>
    <name type="synonym">Lithospermum officinale var. erythrorhizon</name>
    <dbReference type="NCBI Taxonomy" id="34254"/>
    <lineage>
        <taxon>Eukaryota</taxon>
        <taxon>Viridiplantae</taxon>
        <taxon>Streptophyta</taxon>
        <taxon>Embryophyta</taxon>
        <taxon>Tracheophyta</taxon>
        <taxon>Spermatophyta</taxon>
        <taxon>Magnoliopsida</taxon>
        <taxon>eudicotyledons</taxon>
        <taxon>Gunneridae</taxon>
        <taxon>Pentapetalae</taxon>
        <taxon>asterids</taxon>
        <taxon>lamiids</taxon>
        <taxon>Boraginales</taxon>
        <taxon>Boraginaceae</taxon>
        <taxon>Boraginoideae</taxon>
        <taxon>Lithospermeae</taxon>
        <taxon>Lithospermum</taxon>
    </lineage>
</organism>
<dbReference type="GO" id="GO:0005634">
    <property type="term" value="C:nucleus"/>
    <property type="evidence" value="ECO:0007669"/>
    <property type="project" value="UniProtKB-SubCell"/>
</dbReference>
<comment type="subcellular location">
    <subcellularLocation>
        <location evidence="1">Nucleus</location>
    </subcellularLocation>
</comment>
<dbReference type="InterPro" id="IPR001471">
    <property type="entry name" value="AP2/ERF_dom"/>
</dbReference>
<dbReference type="EMBL" id="BAABME010003469">
    <property type="protein sequence ID" value="GAA0158912.1"/>
    <property type="molecule type" value="Genomic_DNA"/>
</dbReference>
<dbReference type="PROSITE" id="PS51032">
    <property type="entry name" value="AP2_ERF"/>
    <property type="match status" value="1"/>
</dbReference>
<evidence type="ECO:0000313" key="9">
    <source>
        <dbReference type="Proteomes" id="UP001454036"/>
    </source>
</evidence>
<dbReference type="PRINTS" id="PR00367">
    <property type="entry name" value="ETHRSPELEMNT"/>
</dbReference>
<protein>
    <recommendedName>
        <fullName evidence="7">AP2/ERF domain-containing protein</fullName>
    </recommendedName>
</protein>
<evidence type="ECO:0000256" key="6">
    <source>
        <dbReference type="ARBA" id="ARBA00023242"/>
    </source>
</evidence>
<keyword evidence="2" id="KW-0611">Plant defense</keyword>
<dbReference type="InterPro" id="IPR044808">
    <property type="entry name" value="ERF_plant"/>
</dbReference>
<evidence type="ECO:0000256" key="4">
    <source>
        <dbReference type="ARBA" id="ARBA00023125"/>
    </source>
</evidence>
<dbReference type="GO" id="GO:0003700">
    <property type="term" value="F:DNA-binding transcription factor activity"/>
    <property type="evidence" value="ECO:0007669"/>
    <property type="project" value="InterPro"/>
</dbReference>
<dbReference type="AlphaFoldDB" id="A0AAV3Q6X8"/>
<name>A0AAV3Q6X8_LITER</name>
<dbReference type="PANTHER" id="PTHR31190:SF488">
    <property type="entry name" value="ETHYLENE-RESPONSIVE TRANSCRIPTION FACTOR ERF096"/>
    <property type="match status" value="1"/>
</dbReference>
<keyword evidence="6" id="KW-0539">Nucleus</keyword>
<dbReference type="Pfam" id="PF00847">
    <property type="entry name" value="AP2"/>
    <property type="match status" value="1"/>
</dbReference>
<evidence type="ECO:0000256" key="1">
    <source>
        <dbReference type="ARBA" id="ARBA00004123"/>
    </source>
</evidence>
<dbReference type="FunFam" id="3.30.730.10:FF:000001">
    <property type="entry name" value="Ethylene-responsive transcription factor 2"/>
    <property type="match status" value="1"/>
</dbReference>
<dbReference type="Proteomes" id="UP001454036">
    <property type="component" value="Unassembled WGS sequence"/>
</dbReference>
<gene>
    <name evidence="8" type="ORF">LIER_15820</name>
</gene>
<keyword evidence="5" id="KW-0804">Transcription</keyword>
<evidence type="ECO:0000313" key="8">
    <source>
        <dbReference type="EMBL" id="GAA0158912.1"/>
    </source>
</evidence>
<evidence type="ECO:0000256" key="3">
    <source>
        <dbReference type="ARBA" id="ARBA00023015"/>
    </source>
</evidence>